<evidence type="ECO:0000313" key="2">
    <source>
        <dbReference type="EMBL" id="KAI9639208.1"/>
    </source>
</evidence>
<feature type="signal peptide" evidence="1">
    <location>
        <begin position="1"/>
        <end position="19"/>
    </location>
</feature>
<name>A0AA38LXZ1_9TREE</name>
<dbReference type="GeneID" id="77726991"/>
<keyword evidence="1" id="KW-0732">Signal</keyword>
<accession>A0AA38LXZ1</accession>
<organism evidence="2 3">
    <name type="scientific">Dioszegia hungarica</name>
    <dbReference type="NCBI Taxonomy" id="4972"/>
    <lineage>
        <taxon>Eukaryota</taxon>
        <taxon>Fungi</taxon>
        <taxon>Dikarya</taxon>
        <taxon>Basidiomycota</taxon>
        <taxon>Agaricomycotina</taxon>
        <taxon>Tremellomycetes</taxon>
        <taxon>Tremellales</taxon>
        <taxon>Bulleribasidiaceae</taxon>
        <taxon>Dioszegia</taxon>
    </lineage>
</organism>
<protein>
    <submittedName>
        <fullName evidence="2">Uncharacterized protein</fullName>
    </submittedName>
</protein>
<keyword evidence="3" id="KW-1185">Reference proteome</keyword>
<gene>
    <name evidence="2" type="ORF">MKK02DRAFT_29313</name>
</gene>
<evidence type="ECO:0000256" key="1">
    <source>
        <dbReference type="SAM" id="SignalP"/>
    </source>
</evidence>
<feature type="chain" id="PRO_5041375575" evidence="1">
    <location>
        <begin position="20"/>
        <end position="227"/>
    </location>
</feature>
<sequence>MLLIKLLSLFITFFALVSALPADSRSPGRTITNAERIRRHMPLNKPAALFSPDRIRTARDATTSPSLTYQSYLQARKVSDDSVVGYVGYRTSGTSGYQIVPAGSTSALFLSYSGFAASDSKIGYIAGGTTQLLGLMSQTTTTSVLVGYQSTSTATGIKVWNWDDPHGRVTAAEIRKNVRTTDRIYKSASSVFPSFIQTGTAAPSGYFEIYLESPTKIWVGYGYVARF</sequence>
<dbReference type="Proteomes" id="UP001164286">
    <property type="component" value="Unassembled WGS sequence"/>
</dbReference>
<dbReference type="EMBL" id="JAKWFO010000001">
    <property type="protein sequence ID" value="KAI9639208.1"/>
    <property type="molecule type" value="Genomic_DNA"/>
</dbReference>
<evidence type="ECO:0000313" key="3">
    <source>
        <dbReference type="Proteomes" id="UP001164286"/>
    </source>
</evidence>
<reference evidence="2" key="1">
    <citation type="journal article" date="2022" name="G3 (Bethesda)">
        <title>High quality genome of the basidiomycete yeast Dioszegia hungarica PDD-24b-2 isolated from cloud water.</title>
        <authorList>
            <person name="Jarrige D."/>
            <person name="Haridas S."/>
            <person name="Bleykasten-Grosshans C."/>
            <person name="Joly M."/>
            <person name="Nadalig T."/>
            <person name="Sancelme M."/>
            <person name="Vuilleumier S."/>
            <person name="Grigoriev I.V."/>
            <person name="Amato P."/>
            <person name="Bringel F."/>
        </authorList>
    </citation>
    <scope>NUCLEOTIDE SEQUENCE</scope>
    <source>
        <strain evidence="2">PDD-24b-2</strain>
    </source>
</reference>
<dbReference type="AlphaFoldDB" id="A0AA38LXZ1"/>
<proteinExistence type="predicted"/>
<dbReference type="RefSeq" id="XP_052948985.1">
    <property type="nucleotide sequence ID" value="XM_053087786.1"/>
</dbReference>
<comment type="caution">
    <text evidence="2">The sequence shown here is derived from an EMBL/GenBank/DDBJ whole genome shotgun (WGS) entry which is preliminary data.</text>
</comment>